<accession>F2QAG1</accession>
<reference evidence="9" key="2">
    <citation type="journal article" date="2011" name="ISME J.">
        <title>Two new subfamilies of DNA mismatch repair proteins (MutS) specifically abundant in the marine environment.</title>
        <authorList>
            <person name="Ogata H."/>
            <person name="Ray J.L."/>
            <person name="Toyoda K."/>
            <person name="Sandaa R.A."/>
            <person name="Bratbak G."/>
            <person name="Claverie J.M."/>
        </authorList>
    </citation>
    <scope>NUCLEOTIDE SEQUENCE</scope>
    <source>
        <strain evidence="9">01B</strain>
    </source>
</reference>
<dbReference type="Gene3D" id="3.40.1170.10">
    <property type="entry name" value="DNA repair protein MutS, domain I"/>
    <property type="match status" value="1"/>
</dbReference>
<dbReference type="SUPFAM" id="SSF52540">
    <property type="entry name" value="P-loop containing nucleoside triphosphate hydrolases"/>
    <property type="match status" value="1"/>
</dbReference>
<evidence type="ECO:0000259" key="8">
    <source>
        <dbReference type="SMART" id="SM00534"/>
    </source>
</evidence>
<feature type="domain" description="DNA mismatch repair protein MutS core" evidence="7">
    <location>
        <begin position="354"/>
        <end position="723"/>
    </location>
</feature>
<dbReference type="InterPro" id="IPR045076">
    <property type="entry name" value="MutS"/>
</dbReference>
<dbReference type="InterPro" id="IPR007696">
    <property type="entry name" value="DNA_mismatch_repair_MutS_core"/>
</dbReference>
<dbReference type="InterPro" id="IPR016151">
    <property type="entry name" value="DNA_mismatch_repair_MutS_N"/>
</dbReference>
<name>F2QAG1_CEV01</name>
<sequence length="1043" mass="121105">MLQEMGNNGVRVHNLDIFKINLKRYCCIKLMTIVKEYLDLTEKYKKEYGEKTLVLMQVGSFFEAYGLLDKDDIIYGSDIVTFAEINEMTVSRKNLCVGKARVVMAGFGLPQLEKYVRKMQDNGYTIPVWTQDTNSKNTTRSLSCIFSPGTYFSNETRELSNNITCIWIHISKNILTKLDEITIGISNIDIFTGKSSIFEFIKPYKHNPATYDELERYISIYNPNECIIISNLDINIVNDIINFTQINSNKIHKIDLDDKNLNKQIKNAEKQIYQKEVIDRFYLNSNSENILNRLQQYCIAIQSFIYLLNFIFQHNPNLVNKISEPLFENYTDRLVLANHSLKQLNMISDNRHNGKYGCVSNLLNNCLTPMGKREFTYNLLNPTTNIEYLNTSYNITEHLLTSDWLFYRNSLTNMKDIEKLRRKLIMKKITPKDFCMLNENIKTVVSLYKVCKKDKKLVYFFENNTDIKNFNDIEIISREINNLIDSTFDINKAKFIDDVSQERLGNTDIQKILYINLKLDSQIDKYYKLSLESGKQLESIRDYLSNLIRQNEKNAKTTEFVKIHETAKNDATLQATKRRITFLKKALEEEIKKNSEITLKYYSNFSNSEEEFNFNISDIDYCATTGNQSTMIITNQQIRKMCTLINTAKNDLISALELYYYKFIDSFSNLNLNYIITFVTQLDILQSKCYLAKEFNYKKPIIEESNKSYVNFTGLRHALIEHINTKEIYVTNSLDLSDKINGILLYGTNAVGKTSLIKAIGIAIIMAQAGLYVPADSFIFFPYNTLFTRILGHDNIFKGLSTFAVEMIELRTILQLADTNSLILGDELCSGTESDSALSIFVTGLELLHKRECTFLFATHFHEIVNYEEIKNLEKMKMYHMSVIYDKSTNRLVYDRKLKPGAGESMYGLEVCKSLDLDDNFLVRAHDLRMKYNKVYQNILNQDTSKYNSNKIKGGICQKCKINLATEIHHLAYQKNAVNGFIETSDSNFDKDHPANLINICEDCHNKIHKTNKLLKNKKVTNGYELMVTNYIVRYYILMDFLR</sequence>
<keyword evidence="6" id="KW-0234">DNA repair</keyword>
<protein>
    <submittedName>
        <fullName evidence="9">MutS protein</fullName>
    </submittedName>
</protein>
<evidence type="ECO:0000313" key="9">
    <source>
        <dbReference type="EMBL" id="CBX20920.1"/>
    </source>
</evidence>
<dbReference type="GO" id="GO:0005524">
    <property type="term" value="F:ATP binding"/>
    <property type="evidence" value="ECO:0007669"/>
    <property type="project" value="UniProtKB-KW"/>
</dbReference>
<dbReference type="InterPro" id="IPR011184">
    <property type="entry name" value="DNA_mismatch_repair_Msh2"/>
</dbReference>
<proteinExistence type="inferred from homology"/>
<evidence type="ECO:0000256" key="6">
    <source>
        <dbReference type="ARBA" id="ARBA00023204"/>
    </source>
</evidence>
<dbReference type="Gene3D" id="3.40.50.300">
    <property type="entry name" value="P-loop containing nucleotide triphosphate hydrolases"/>
    <property type="match status" value="1"/>
</dbReference>
<dbReference type="Gene3D" id="1.10.1420.10">
    <property type="match status" value="1"/>
</dbReference>
<dbReference type="SUPFAM" id="SSF48334">
    <property type="entry name" value="DNA repair protein MutS, domain III"/>
    <property type="match status" value="1"/>
</dbReference>
<gene>
    <name evidence="9" type="primary">mutS</name>
</gene>
<dbReference type="InterPro" id="IPR036187">
    <property type="entry name" value="DNA_mismatch_repair_MutS_sf"/>
</dbReference>
<organism evidence="9">
    <name type="scientific">Chrysochromulina ericina virus</name>
    <name type="common">CeV01</name>
    <dbReference type="NCBI Taxonomy" id="455364"/>
    <lineage>
        <taxon>Viruses</taxon>
        <taxon>Varidnaviria</taxon>
        <taxon>Bamfordvirae</taxon>
        <taxon>Nucleocytoviricota</taxon>
        <taxon>Megaviricetes</taxon>
        <taxon>Algavirales</taxon>
        <taxon>Phycodnaviridae</taxon>
    </lineage>
</organism>
<dbReference type="EMBL" id="FR691709">
    <property type="protein sequence ID" value="CBX20920.1"/>
    <property type="molecule type" value="Genomic_DNA"/>
</dbReference>
<dbReference type="GO" id="GO:0006298">
    <property type="term" value="P:mismatch repair"/>
    <property type="evidence" value="ECO:0007669"/>
    <property type="project" value="InterPro"/>
</dbReference>
<feature type="domain" description="DNA mismatch repair proteins mutS family" evidence="8">
    <location>
        <begin position="740"/>
        <end position="930"/>
    </location>
</feature>
<keyword evidence="3" id="KW-0227">DNA damage</keyword>
<dbReference type="SMART" id="SM00533">
    <property type="entry name" value="MUTSd"/>
    <property type="match status" value="1"/>
</dbReference>
<dbReference type="Pfam" id="PF05192">
    <property type="entry name" value="MutS_III"/>
    <property type="match status" value="1"/>
</dbReference>
<evidence type="ECO:0000256" key="2">
    <source>
        <dbReference type="ARBA" id="ARBA00022741"/>
    </source>
</evidence>
<dbReference type="GO" id="GO:0030983">
    <property type="term" value="F:mismatched DNA binding"/>
    <property type="evidence" value="ECO:0007669"/>
    <property type="project" value="InterPro"/>
</dbReference>
<dbReference type="Pfam" id="PF01624">
    <property type="entry name" value="MutS_I"/>
    <property type="match status" value="1"/>
</dbReference>
<dbReference type="PANTHER" id="PTHR11361">
    <property type="entry name" value="DNA MISMATCH REPAIR PROTEIN MUTS FAMILY MEMBER"/>
    <property type="match status" value="1"/>
</dbReference>
<evidence type="ECO:0000259" key="7">
    <source>
        <dbReference type="SMART" id="SM00533"/>
    </source>
</evidence>
<dbReference type="SMART" id="SM00534">
    <property type="entry name" value="MUTSac"/>
    <property type="match status" value="1"/>
</dbReference>
<dbReference type="SUPFAM" id="SSF55271">
    <property type="entry name" value="DNA repair protein MutS, domain I"/>
    <property type="match status" value="1"/>
</dbReference>
<dbReference type="PANTHER" id="PTHR11361:SF34">
    <property type="entry name" value="DNA MISMATCH REPAIR PROTEIN MSH1, MITOCHONDRIAL"/>
    <property type="match status" value="1"/>
</dbReference>
<organismHost>
    <name type="scientific">Haptolina ericina</name>
    <dbReference type="NCBI Taxonomy" id="156174"/>
</organismHost>
<evidence type="ECO:0000256" key="3">
    <source>
        <dbReference type="ARBA" id="ARBA00022763"/>
    </source>
</evidence>
<dbReference type="InterPro" id="IPR027417">
    <property type="entry name" value="P-loop_NTPase"/>
</dbReference>
<dbReference type="InterPro" id="IPR007695">
    <property type="entry name" value="DNA_mismatch_repair_MutS-lik_N"/>
</dbReference>
<dbReference type="Pfam" id="PF00488">
    <property type="entry name" value="MutS_V"/>
    <property type="match status" value="1"/>
</dbReference>
<comment type="similarity">
    <text evidence="1">Belongs to the DNA mismatch repair MutS family.</text>
</comment>
<dbReference type="PIRSF" id="PIRSF005813">
    <property type="entry name" value="MSH2"/>
    <property type="match status" value="1"/>
</dbReference>
<dbReference type="GO" id="GO:0140664">
    <property type="term" value="F:ATP-dependent DNA damage sensor activity"/>
    <property type="evidence" value="ECO:0007669"/>
    <property type="project" value="InterPro"/>
</dbReference>
<reference evidence="9" key="1">
    <citation type="submission" date="2010-09" db="EMBL/GenBank/DDBJ databases">
        <authorList>
            <person name="Ray J."/>
        </authorList>
    </citation>
    <scope>NUCLEOTIDE SEQUENCE</scope>
    <source>
        <strain evidence="9">01B</strain>
    </source>
</reference>
<keyword evidence="5" id="KW-0238">DNA-binding</keyword>
<evidence type="ECO:0000256" key="4">
    <source>
        <dbReference type="ARBA" id="ARBA00022840"/>
    </source>
</evidence>
<dbReference type="InterPro" id="IPR000432">
    <property type="entry name" value="DNA_mismatch_repair_MutS_C"/>
</dbReference>
<evidence type="ECO:0000256" key="5">
    <source>
        <dbReference type="ARBA" id="ARBA00023125"/>
    </source>
</evidence>
<evidence type="ECO:0000256" key="1">
    <source>
        <dbReference type="ARBA" id="ARBA00006271"/>
    </source>
</evidence>
<keyword evidence="2" id="KW-0547">Nucleotide-binding</keyword>
<keyword evidence="4" id="KW-0067">ATP-binding</keyword>